<dbReference type="Proteomes" id="UP000016587">
    <property type="component" value="Chromosome"/>
</dbReference>
<accession>T2G8N1</accession>
<feature type="compositionally biased region" description="Low complexity" evidence="1">
    <location>
        <begin position="162"/>
        <end position="175"/>
    </location>
</feature>
<dbReference type="HOGENOM" id="CLU_411464_0_0_7"/>
<dbReference type="AlphaFoldDB" id="T2G8N1"/>
<name>T2G8N1_MEGG1</name>
<dbReference type="STRING" id="1121448.DGI_0731"/>
<evidence type="ECO:0000256" key="1">
    <source>
        <dbReference type="SAM" id="MobiDB-lite"/>
    </source>
</evidence>
<feature type="region of interest" description="Disordered" evidence="1">
    <location>
        <begin position="397"/>
        <end position="515"/>
    </location>
</feature>
<dbReference type="EMBL" id="CP006585">
    <property type="protein sequence ID" value="AGW12633.1"/>
    <property type="molecule type" value="Genomic_DNA"/>
</dbReference>
<feature type="compositionally biased region" description="Low complexity" evidence="1">
    <location>
        <begin position="400"/>
        <end position="426"/>
    </location>
</feature>
<reference evidence="2 3" key="1">
    <citation type="journal article" date="2013" name="J. Bacteriol.">
        <title>Roles of HynAB and Ech, the only two hydrogenases found in the model sulfate reducer Desulfovibrio gigas.</title>
        <authorList>
            <person name="Morais-Silva F.O."/>
            <person name="Santos C.I."/>
            <person name="Rodrigues R."/>
            <person name="Pereira I.A."/>
            <person name="Rodrigues-Pousada C."/>
        </authorList>
    </citation>
    <scope>NUCLEOTIDE SEQUENCE [LARGE SCALE GENOMIC DNA]</scope>
    <source>
        <strain evidence="3">ATCC 19364 / DSM 1382 / NCIMB 9332 / VKM B-1759</strain>
    </source>
</reference>
<gene>
    <name evidence="2" type="ORF">DGI_0731</name>
</gene>
<protein>
    <submittedName>
        <fullName evidence="2">Uncharacterized protein</fullName>
    </submittedName>
</protein>
<evidence type="ECO:0000313" key="3">
    <source>
        <dbReference type="Proteomes" id="UP000016587"/>
    </source>
</evidence>
<dbReference type="PATRIC" id="fig|1121448.10.peg.737"/>
<reference evidence="3" key="2">
    <citation type="submission" date="2013-07" db="EMBL/GenBank/DDBJ databases">
        <authorList>
            <person name="Morais-Silva F.O."/>
            <person name="Rezende A.M."/>
            <person name="Pimentel C."/>
            <person name="Resende D.M."/>
            <person name="Santos C.I."/>
            <person name="Clemente C."/>
            <person name="de Oliveira L.M."/>
            <person name="da Silva S.M."/>
            <person name="Costa D.A."/>
            <person name="Varela-Raposo A."/>
            <person name="Horacio E.C.A."/>
            <person name="Matos M."/>
            <person name="Flores O."/>
            <person name="Ruiz J.C."/>
            <person name="Rodrigues-Pousada C."/>
        </authorList>
    </citation>
    <scope>NUCLEOTIDE SEQUENCE [LARGE SCALE GENOMIC DNA]</scope>
    <source>
        <strain evidence="3">ATCC 19364 / DSM 1382 / NCIMB 9332 / VKM B-1759</strain>
    </source>
</reference>
<sequence length="667" mass="70063">MSPMTSPLPARDRRRTSPRTVWNLVALVGPAALIALIALAGLLIPAGLATAAPCADLFQQGASLRWERTASGGVIARGGLAVTALGQDGQVSAQRFTEGGNTPAPMRGSLQGDQLLLIDDATEEQWTGLCTEGGVEGRAGLDAVSMRKVGGSASAAAPLPLQSMTQPPATQQTPPTVGPGNTEGREGKGSITGTVKGGAGGVFTDAATGLRVTAPAGTTLTSMADAGKASGLTIAVDVLPLDRTAKGRSGLTTAQAKAEMQVLTGKEFGEAPGQAVHGSEELLILPGGTYAKAYAIFSRGEACDIRFEREVRFYTQNRQVSIVVAANAQEMATAAPQFFAVRPQCGQGLVWKNHQDAQAQQEFFAQARDGKLPGAPKAWADAFEAMLPGIAMLAEATAVPQQQPQQQQPQQQQQPSQQKPQTQKPQTPQPPQQQPPTSQQQPQSPQPPQYPQPPQVPAPPSAPGGPQQQPPLPRRPPGMPPSTVPGAPQGMPGAQAPGTMPMPVPPGHGGSFLSADQNRCRMIPADPLARGFQGKVMVPEQTFSLELPWYGPACFVTLAEPGATATGPHLYALLYSGQTLARLQPSPGMPLTRALAFEDFNADGYPEIIAIIDNLAARGARYRDNKVFWSMAQPNGGVRWIEQPEVTARIAELPNAQAVRQVLRRGQ</sequence>
<feature type="compositionally biased region" description="Pro residues" evidence="1">
    <location>
        <begin position="444"/>
        <end position="483"/>
    </location>
</feature>
<keyword evidence="3" id="KW-1185">Reference proteome</keyword>
<feature type="region of interest" description="Disordered" evidence="1">
    <location>
        <begin position="162"/>
        <end position="196"/>
    </location>
</feature>
<dbReference type="KEGG" id="dgg:DGI_0731"/>
<evidence type="ECO:0000313" key="2">
    <source>
        <dbReference type="EMBL" id="AGW12633.1"/>
    </source>
</evidence>
<proteinExistence type="predicted"/>
<organism evidence="2 3">
    <name type="scientific">Megalodesulfovibrio gigas (strain ATCC 19364 / DSM 1382 / NCIMB 9332 / VKM B-1759)</name>
    <name type="common">Desulfovibrio gigas</name>
    <dbReference type="NCBI Taxonomy" id="1121448"/>
    <lineage>
        <taxon>Bacteria</taxon>
        <taxon>Pseudomonadati</taxon>
        <taxon>Thermodesulfobacteriota</taxon>
        <taxon>Desulfovibrionia</taxon>
        <taxon>Desulfovibrionales</taxon>
        <taxon>Desulfovibrionaceae</taxon>
        <taxon>Megalodesulfovibrio</taxon>
    </lineage>
</organism>